<keyword evidence="3 9" id="KW-0808">Transferase</keyword>
<dbReference type="EMBL" id="CACVAV010000046">
    <property type="protein sequence ID" value="CAA6802760.1"/>
    <property type="molecule type" value="Genomic_DNA"/>
</dbReference>
<dbReference type="GO" id="GO:0005737">
    <property type="term" value="C:cytoplasm"/>
    <property type="evidence" value="ECO:0007669"/>
    <property type="project" value="InterPro"/>
</dbReference>
<comment type="pathway">
    <text evidence="5">Amino-acid biosynthesis.</text>
</comment>
<evidence type="ECO:0000313" key="9">
    <source>
        <dbReference type="EMBL" id="CAA6802760.1"/>
    </source>
</evidence>
<dbReference type="GO" id="GO:0004042">
    <property type="term" value="F:L-glutamate N-acetyltransferase activity"/>
    <property type="evidence" value="ECO:0007669"/>
    <property type="project" value="InterPro"/>
</dbReference>
<evidence type="ECO:0000256" key="4">
    <source>
        <dbReference type="ARBA" id="ARBA00023315"/>
    </source>
</evidence>
<dbReference type="InterPro" id="IPR036393">
    <property type="entry name" value="AceGlu_kinase-like_sf"/>
</dbReference>
<dbReference type="NCBIfam" id="TIGR01890">
    <property type="entry name" value="N-Ac-Glu-synth"/>
    <property type="match status" value="1"/>
</dbReference>
<dbReference type="InterPro" id="IPR010167">
    <property type="entry name" value="NH2A_AcTrfase"/>
</dbReference>
<dbReference type="InterPro" id="IPR004662">
    <property type="entry name" value="AcgluKinase_fam"/>
</dbReference>
<keyword evidence="4 9" id="KW-0012">Acyltransferase</keyword>
<organism evidence="9">
    <name type="scientific">uncultured Thiotrichaceae bacterium</name>
    <dbReference type="NCBI Taxonomy" id="298394"/>
    <lineage>
        <taxon>Bacteria</taxon>
        <taxon>Pseudomonadati</taxon>
        <taxon>Pseudomonadota</taxon>
        <taxon>Gammaproteobacteria</taxon>
        <taxon>Thiotrichales</taxon>
        <taxon>Thiotrichaceae</taxon>
        <taxon>environmental samples</taxon>
    </lineage>
</organism>
<proteinExistence type="inferred from homology"/>
<gene>
    <name evidence="9" type="ORF">HELGO_WM72568</name>
</gene>
<evidence type="ECO:0000256" key="7">
    <source>
        <dbReference type="ARBA" id="ARBA00030639"/>
    </source>
</evidence>
<dbReference type="GO" id="GO:0006526">
    <property type="term" value="P:L-arginine biosynthetic process"/>
    <property type="evidence" value="ECO:0007669"/>
    <property type="project" value="InterPro"/>
</dbReference>
<evidence type="ECO:0000256" key="2">
    <source>
        <dbReference type="ARBA" id="ARBA00022605"/>
    </source>
</evidence>
<dbReference type="Gene3D" id="3.40.1160.10">
    <property type="entry name" value="Acetylglutamate kinase-like"/>
    <property type="match status" value="1"/>
</dbReference>
<dbReference type="PANTHER" id="PTHR30602:SF12">
    <property type="entry name" value="AMINO-ACID ACETYLTRANSFERASE NAGS1, CHLOROPLASTIC-RELATED"/>
    <property type="match status" value="1"/>
</dbReference>
<evidence type="ECO:0000256" key="3">
    <source>
        <dbReference type="ARBA" id="ARBA00022679"/>
    </source>
</evidence>
<keyword evidence="2" id="KW-0028">Amino-acid biosynthesis</keyword>
<name>A0A6S6S007_9GAMM</name>
<reference evidence="9" key="1">
    <citation type="submission" date="2020-01" db="EMBL/GenBank/DDBJ databases">
        <authorList>
            <person name="Meier V. D."/>
            <person name="Meier V D."/>
        </authorList>
    </citation>
    <scope>NUCLEOTIDE SEQUENCE</scope>
    <source>
        <strain evidence="9">HLG_WM_MAG_08</strain>
    </source>
</reference>
<evidence type="ECO:0000259" key="8">
    <source>
        <dbReference type="Pfam" id="PF00696"/>
    </source>
</evidence>
<evidence type="ECO:0000256" key="1">
    <source>
        <dbReference type="ARBA" id="ARBA00021197"/>
    </source>
</evidence>
<dbReference type="InterPro" id="IPR001048">
    <property type="entry name" value="Asp/Glu/Uridylate_kinase"/>
</dbReference>
<evidence type="ECO:0000256" key="5">
    <source>
        <dbReference type="ARBA" id="ARBA00029440"/>
    </source>
</evidence>
<dbReference type="SUPFAM" id="SSF53633">
    <property type="entry name" value="Carbamate kinase-like"/>
    <property type="match status" value="1"/>
</dbReference>
<dbReference type="HAMAP" id="MF_01105">
    <property type="entry name" value="N_acetyl_glu_synth"/>
    <property type="match status" value="1"/>
</dbReference>
<protein>
    <recommendedName>
        <fullName evidence="1">Acetylglutamate kinase</fullName>
    </recommendedName>
    <alternativeName>
        <fullName evidence="6">N-acetyl-L-glutamate 5-phosphotransferase</fullName>
    </alternativeName>
    <alternativeName>
        <fullName evidence="7">NAG kinase</fullName>
    </alternativeName>
</protein>
<feature type="domain" description="Aspartate/glutamate/uridylate kinase" evidence="8">
    <location>
        <begin position="35"/>
        <end position="219"/>
    </location>
</feature>
<feature type="non-terminal residue" evidence="9">
    <location>
        <position position="302"/>
    </location>
</feature>
<dbReference type="PIRSF" id="PIRSF000728">
    <property type="entry name" value="NAGK"/>
    <property type="match status" value="1"/>
</dbReference>
<accession>A0A6S6S007</accession>
<dbReference type="PANTHER" id="PTHR30602">
    <property type="entry name" value="AMINO-ACID ACETYLTRANSFERASE"/>
    <property type="match status" value="1"/>
</dbReference>
<dbReference type="AlphaFoldDB" id="A0A6S6S007"/>
<sequence length="302" mass="33218">MSEHSKVSVNAPSQADSVNFFREASPYVRQHQKRIFVIAFPGEVIGLENFRRIIQDIAIIAALGARVVLVHGMRSQINTRLEAQNHPAHFHNGLRITDHASLVAAKETCGYLRIEIENLLSFALAQPGFSQKGQIVTSGNFITARPVGVLEGVDYGYTGHIRRIHHDHILTQLDHERIVLLSPLGYSPTGETYNLNYEQLAIEAAQVLSADKVLMLSDAAIDLPASLTLEEARQCRDQHPLLPQIIDALENKVGRVHLLDANTDGALLMELYTRRGVGSMIAANASEAIRPATVEDIGGIME</sequence>
<evidence type="ECO:0000256" key="6">
    <source>
        <dbReference type="ARBA" id="ARBA00030178"/>
    </source>
</evidence>
<dbReference type="Pfam" id="PF00696">
    <property type="entry name" value="AA_kinase"/>
    <property type="match status" value="1"/>
</dbReference>